<dbReference type="PANTHER" id="PTHR30487:SF0">
    <property type="entry name" value="PREPILIN LEADER PEPTIDASE_N-METHYLTRANSFERASE-RELATED"/>
    <property type="match status" value="1"/>
</dbReference>
<proteinExistence type="inferred from homology"/>
<dbReference type="InterPro" id="IPR050882">
    <property type="entry name" value="Prepilin_peptidase/N-MTase"/>
</dbReference>
<dbReference type="InterPro" id="IPR000045">
    <property type="entry name" value="Prepilin_IV_endopep_pep"/>
</dbReference>
<dbReference type="Proteomes" id="UP000593892">
    <property type="component" value="Chromosome"/>
</dbReference>
<dbReference type="Gene3D" id="1.20.120.1220">
    <property type="match status" value="1"/>
</dbReference>
<keyword evidence="5" id="KW-1185">Reference proteome</keyword>
<protein>
    <submittedName>
        <fullName evidence="4">Prepilin peptidase</fullName>
    </submittedName>
</protein>
<feature type="domain" description="Prepilin type IV endopeptidase peptidase" evidence="3">
    <location>
        <begin position="11"/>
        <end position="113"/>
    </location>
</feature>
<dbReference type="PANTHER" id="PTHR30487">
    <property type="entry name" value="TYPE 4 PREPILIN-LIKE PROTEINS LEADER PEPTIDE-PROCESSING ENZYME"/>
    <property type="match status" value="1"/>
</dbReference>
<comment type="similarity">
    <text evidence="1">Belongs to the peptidase A24 family.</text>
</comment>
<evidence type="ECO:0000256" key="2">
    <source>
        <dbReference type="SAM" id="Phobius"/>
    </source>
</evidence>
<gene>
    <name evidence="4" type="ORF">IRI77_14240</name>
</gene>
<evidence type="ECO:0000259" key="3">
    <source>
        <dbReference type="Pfam" id="PF01478"/>
    </source>
</evidence>
<dbReference type="AlphaFoldDB" id="A0A7S7NWH9"/>
<dbReference type="KEGG" id="pfer:IRI77_14240"/>
<dbReference type="EMBL" id="CP063849">
    <property type="protein sequence ID" value="QOY91054.1"/>
    <property type="molecule type" value="Genomic_DNA"/>
</dbReference>
<feature type="transmembrane region" description="Helical" evidence="2">
    <location>
        <begin position="56"/>
        <end position="77"/>
    </location>
</feature>
<dbReference type="GO" id="GO:0004190">
    <property type="term" value="F:aspartic-type endopeptidase activity"/>
    <property type="evidence" value="ECO:0007669"/>
    <property type="project" value="InterPro"/>
</dbReference>
<dbReference type="Pfam" id="PF01478">
    <property type="entry name" value="Peptidase_A24"/>
    <property type="match status" value="1"/>
</dbReference>
<keyword evidence="2" id="KW-0472">Membrane</keyword>
<evidence type="ECO:0000313" key="5">
    <source>
        <dbReference type="Proteomes" id="UP000593892"/>
    </source>
</evidence>
<dbReference type="RefSeq" id="WP_194452709.1">
    <property type="nucleotide sequence ID" value="NZ_CP063849.1"/>
</dbReference>
<dbReference type="GO" id="GO:0006465">
    <property type="term" value="P:signal peptide processing"/>
    <property type="evidence" value="ECO:0007669"/>
    <property type="project" value="TreeGrafter"/>
</dbReference>
<keyword evidence="2" id="KW-0812">Transmembrane</keyword>
<sequence length="179" mass="18831">MTLLAIPVQYVLAAVVLIAAACDIRSRNIPNWLSLGGVLIGLALHPYLAGWTGLKFSAGGLGLAVLMFVPLFVLRWLGGGDVKLMAAVGALAGAGNLFIIFIMDAILGGAVALIAVLFKRRGARTLRNIGRMITALFRGKAPYQETEELEAGSETSMGMPRAVTIALATLLVLWATPKS</sequence>
<evidence type="ECO:0000313" key="4">
    <source>
        <dbReference type="EMBL" id="QOY91054.1"/>
    </source>
</evidence>
<reference evidence="4 5" key="1">
    <citation type="submission" date="2020-10" db="EMBL/GenBank/DDBJ databases">
        <title>Complete genome sequence of Paludibaculum fermentans P105T, a facultatively anaerobic acidobacterium capable of dissimilatory Fe(III) reduction.</title>
        <authorList>
            <person name="Dedysh S.N."/>
            <person name="Beletsky A.V."/>
            <person name="Kulichevskaya I.S."/>
            <person name="Mardanov A.V."/>
            <person name="Ravin N.V."/>
        </authorList>
    </citation>
    <scope>NUCLEOTIDE SEQUENCE [LARGE SCALE GENOMIC DNA]</scope>
    <source>
        <strain evidence="4 5">P105</strain>
    </source>
</reference>
<feature type="transmembrane region" description="Helical" evidence="2">
    <location>
        <begin position="97"/>
        <end position="118"/>
    </location>
</feature>
<feature type="transmembrane region" description="Helical" evidence="2">
    <location>
        <begin position="29"/>
        <end position="49"/>
    </location>
</feature>
<organism evidence="4 5">
    <name type="scientific">Paludibaculum fermentans</name>
    <dbReference type="NCBI Taxonomy" id="1473598"/>
    <lineage>
        <taxon>Bacteria</taxon>
        <taxon>Pseudomonadati</taxon>
        <taxon>Acidobacteriota</taxon>
        <taxon>Terriglobia</taxon>
        <taxon>Bryobacterales</taxon>
        <taxon>Bryobacteraceae</taxon>
        <taxon>Paludibaculum</taxon>
    </lineage>
</organism>
<name>A0A7S7NWH9_PALFE</name>
<accession>A0A7S7NWH9</accession>
<keyword evidence="2" id="KW-1133">Transmembrane helix</keyword>
<evidence type="ECO:0000256" key="1">
    <source>
        <dbReference type="ARBA" id="ARBA00005801"/>
    </source>
</evidence>
<dbReference type="GO" id="GO:0005886">
    <property type="term" value="C:plasma membrane"/>
    <property type="evidence" value="ECO:0007669"/>
    <property type="project" value="TreeGrafter"/>
</dbReference>